<dbReference type="InterPro" id="IPR036873">
    <property type="entry name" value="Rhodanese-like_dom_sf"/>
</dbReference>
<organism evidence="2 3">
    <name type="scientific">Vogesella aquatica</name>
    <dbReference type="NCBI Taxonomy" id="2984206"/>
    <lineage>
        <taxon>Bacteria</taxon>
        <taxon>Pseudomonadati</taxon>
        <taxon>Pseudomonadota</taxon>
        <taxon>Betaproteobacteria</taxon>
        <taxon>Neisseriales</taxon>
        <taxon>Chromobacteriaceae</taxon>
        <taxon>Vogesella</taxon>
    </lineage>
</organism>
<dbReference type="Gene3D" id="3.40.250.10">
    <property type="entry name" value="Rhodanese-like domain"/>
    <property type="match status" value="1"/>
</dbReference>
<evidence type="ECO:0000259" key="1">
    <source>
        <dbReference type="PROSITE" id="PS50206"/>
    </source>
</evidence>
<accession>A0ABT5IU12</accession>
<dbReference type="SUPFAM" id="SSF52821">
    <property type="entry name" value="Rhodanese/Cell cycle control phosphatase"/>
    <property type="match status" value="1"/>
</dbReference>
<proteinExistence type="predicted"/>
<name>A0ABT5IU12_9NEIS</name>
<feature type="domain" description="Rhodanese" evidence="1">
    <location>
        <begin position="30"/>
        <end position="122"/>
    </location>
</feature>
<keyword evidence="3" id="KW-1185">Reference proteome</keyword>
<evidence type="ECO:0000313" key="2">
    <source>
        <dbReference type="EMBL" id="MDC7716047.1"/>
    </source>
</evidence>
<sequence length="129" mass="13624">MLKRNAHELVAAAKAEIKECTLEEAKALVATGSVLLLDVREPEEYHAGHLASAVNVPRGLLEFRLSGDATLGDTSRAILLYCKTSGRAALAAKVMQEMGFGQVVSMAGGFDAWVAAGLPIEKPQALGFD</sequence>
<dbReference type="EMBL" id="JAQQLF010000002">
    <property type="protein sequence ID" value="MDC7716047.1"/>
    <property type="molecule type" value="Genomic_DNA"/>
</dbReference>
<comment type="caution">
    <text evidence="2">The sequence shown here is derived from an EMBL/GenBank/DDBJ whole genome shotgun (WGS) entry which is preliminary data.</text>
</comment>
<dbReference type="Pfam" id="PF00581">
    <property type="entry name" value="Rhodanese"/>
    <property type="match status" value="1"/>
</dbReference>
<dbReference type="PANTHER" id="PTHR44086">
    <property type="entry name" value="THIOSULFATE SULFURTRANSFERASE RDL2, MITOCHONDRIAL-RELATED"/>
    <property type="match status" value="1"/>
</dbReference>
<dbReference type="CDD" id="cd00158">
    <property type="entry name" value="RHOD"/>
    <property type="match status" value="1"/>
</dbReference>
<reference evidence="2 3" key="1">
    <citation type="submission" date="2023-01" db="EMBL/GenBank/DDBJ databases">
        <title>Novel species of the genus Vogesella isolated from rivers.</title>
        <authorList>
            <person name="Lu H."/>
        </authorList>
    </citation>
    <scope>NUCLEOTIDE SEQUENCE [LARGE SCALE GENOMIC DNA]</scope>
    <source>
        <strain evidence="2 3">DC21W</strain>
    </source>
</reference>
<protein>
    <submittedName>
        <fullName evidence="2">Rhodanese-like domain-containing protein</fullName>
    </submittedName>
</protein>
<dbReference type="PANTHER" id="PTHR44086:SF10">
    <property type="entry name" value="THIOSULFATE SULFURTRANSFERASE_RHODANESE-LIKE DOMAIN-CONTAINING PROTEIN 3"/>
    <property type="match status" value="1"/>
</dbReference>
<gene>
    <name evidence="2" type="ORF">PQU95_02260</name>
</gene>
<dbReference type="PROSITE" id="PS50206">
    <property type="entry name" value="RHODANESE_3"/>
    <property type="match status" value="1"/>
</dbReference>
<dbReference type="InterPro" id="IPR001763">
    <property type="entry name" value="Rhodanese-like_dom"/>
</dbReference>
<dbReference type="RefSeq" id="WP_272750491.1">
    <property type="nucleotide sequence ID" value="NZ_JAQQLF010000002.1"/>
</dbReference>
<dbReference type="SMART" id="SM00450">
    <property type="entry name" value="RHOD"/>
    <property type="match status" value="1"/>
</dbReference>
<dbReference type="Proteomes" id="UP001219956">
    <property type="component" value="Unassembled WGS sequence"/>
</dbReference>
<evidence type="ECO:0000313" key="3">
    <source>
        <dbReference type="Proteomes" id="UP001219956"/>
    </source>
</evidence>